<proteinExistence type="predicted"/>
<protein>
    <submittedName>
        <fullName evidence="1">Uncharacterized protein</fullName>
    </submittedName>
</protein>
<reference evidence="1" key="1">
    <citation type="submission" date="2017-02" db="UniProtKB">
        <authorList>
            <consortium name="WormBaseParasite"/>
        </authorList>
    </citation>
    <scope>IDENTIFICATION</scope>
</reference>
<name>A0A0R3WC09_TAEAS</name>
<evidence type="ECO:0000313" key="1">
    <source>
        <dbReference type="WBParaSite" id="TASK_0000821001-mRNA-1"/>
    </source>
</evidence>
<dbReference type="AlphaFoldDB" id="A0A0R3WC09"/>
<accession>A0A0R3WC09</accession>
<sequence>LLHRINPPPLSPSLRVRECVYTVNRLIVKISISHITL</sequence>
<organism evidence="1">
    <name type="scientific">Taenia asiatica</name>
    <name type="common">Asian tapeworm</name>
    <dbReference type="NCBI Taxonomy" id="60517"/>
    <lineage>
        <taxon>Eukaryota</taxon>
        <taxon>Metazoa</taxon>
        <taxon>Spiralia</taxon>
        <taxon>Lophotrochozoa</taxon>
        <taxon>Platyhelminthes</taxon>
        <taxon>Cestoda</taxon>
        <taxon>Eucestoda</taxon>
        <taxon>Cyclophyllidea</taxon>
        <taxon>Taeniidae</taxon>
        <taxon>Taenia</taxon>
    </lineage>
</organism>
<dbReference type="WBParaSite" id="TASK_0000821001-mRNA-1">
    <property type="protein sequence ID" value="TASK_0000821001-mRNA-1"/>
    <property type="gene ID" value="TASK_0000821001"/>
</dbReference>